<evidence type="ECO:0000313" key="2">
    <source>
        <dbReference type="Proteomes" id="UP000789920"/>
    </source>
</evidence>
<sequence length="350" mass="40268">DIFKIIVDYRKENETEIKKSVASLGKRDEENINIDGGGELQIVINRKDLERYSTSYYDGRGMRISCFWINSGEKGSASAYDDYQIGFTPTPGSNSDLPDREVYFPKRNNDKSPILPQPSPKNNQLTDTEKQQILQYFLQNGIQKITIENGKLIITHNNNNTIVTDEDSEQQKYHQILEKLPTQTLSLSELQNNNTNSNSNKDDKNFYKGLVVGAVVSIHRESEQLQKTTIPSLQKITHFTPHLDLGNYVVLINARHISFTGNKLDNKNYYNHSGYSGGLRTRSTRSMLEKYPTELVFRIIRGMMPHNKLGDKQATRLFIFADEEMLNRNKQKILQAQEKNFIKIDLELKK</sequence>
<dbReference type="EMBL" id="CAJVQC010045386">
    <property type="protein sequence ID" value="CAG8781233.1"/>
    <property type="molecule type" value="Genomic_DNA"/>
</dbReference>
<dbReference type="Proteomes" id="UP000789920">
    <property type="component" value="Unassembled WGS sequence"/>
</dbReference>
<organism evidence="1 2">
    <name type="scientific">Racocetra persica</name>
    <dbReference type="NCBI Taxonomy" id="160502"/>
    <lineage>
        <taxon>Eukaryota</taxon>
        <taxon>Fungi</taxon>
        <taxon>Fungi incertae sedis</taxon>
        <taxon>Mucoromycota</taxon>
        <taxon>Glomeromycotina</taxon>
        <taxon>Glomeromycetes</taxon>
        <taxon>Diversisporales</taxon>
        <taxon>Gigasporaceae</taxon>
        <taxon>Racocetra</taxon>
    </lineage>
</organism>
<keyword evidence="2" id="KW-1185">Reference proteome</keyword>
<proteinExistence type="predicted"/>
<evidence type="ECO:0000313" key="1">
    <source>
        <dbReference type="EMBL" id="CAG8781233.1"/>
    </source>
</evidence>
<name>A0ACA9R8E8_9GLOM</name>
<reference evidence="1" key="1">
    <citation type="submission" date="2021-06" db="EMBL/GenBank/DDBJ databases">
        <authorList>
            <person name="Kallberg Y."/>
            <person name="Tangrot J."/>
            <person name="Rosling A."/>
        </authorList>
    </citation>
    <scope>NUCLEOTIDE SEQUENCE</scope>
    <source>
        <strain evidence="1">MA461A</strain>
    </source>
</reference>
<protein>
    <submittedName>
        <fullName evidence="1">21906_t:CDS:1</fullName>
    </submittedName>
</protein>
<accession>A0ACA9R8E8</accession>
<comment type="caution">
    <text evidence="1">The sequence shown here is derived from an EMBL/GenBank/DDBJ whole genome shotgun (WGS) entry which is preliminary data.</text>
</comment>
<feature type="non-terminal residue" evidence="1">
    <location>
        <position position="1"/>
    </location>
</feature>
<gene>
    <name evidence="1" type="ORF">RPERSI_LOCUS17619</name>
</gene>